<dbReference type="AlphaFoldDB" id="B4Y2Y2"/>
<evidence type="ECO:0000313" key="1">
    <source>
        <dbReference type="EMBL" id="ACB12958.1"/>
    </source>
</evidence>
<proteinExistence type="predicted"/>
<name>B4Y2Y2_9RHOO</name>
<dbReference type="EMBL" id="EU327987">
    <property type="protein sequence ID" value="ACB12958.1"/>
    <property type="molecule type" value="Genomic_DNA"/>
</dbReference>
<organism evidence="1">
    <name type="scientific">Thauera sp. E7</name>
    <dbReference type="NCBI Taxonomy" id="504000"/>
    <lineage>
        <taxon>Bacteria</taxon>
        <taxon>Pseudomonadati</taxon>
        <taxon>Pseudomonadota</taxon>
        <taxon>Betaproteobacteria</taxon>
        <taxon>Rhodocyclales</taxon>
        <taxon>Zoogloeaceae</taxon>
        <taxon>Thauera</taxon>
    </lineage>
</organism>
<reference evidence="1" key="1">
    <citation type="journal article" date="2008" name="J. Bacteriol.">
        <title>The evolution of class 1 integrons and the rise of antibiotic resistance.</title>
        <authorList>
            <person name="Gillings M."/>
            <person name="Boucher Y."/>
            <person name="Labbate M."/>
            <person name="Holmes A."/>
            <person name="Krishnan S."/>
            <person name="Holley M."/>
            <person name="Stokes H.W."/>
        </authorList>
    </citation>
    <scope>NUCLEOTIDE SEQUENCE</scope>
</reference>
<protein>
    <submittedName>
        <fullName evidence="1">Uncharacterized protein</fullName>
    </submittedName>
</protein>
<sequence length="243" mass="27125">MLSFQDLPNKSYFRLGCSYWPSVPLAIVALLLASCASLDPVDYPREWSARPSEVLANGCPDLSGTYSIQPSEVYPSGLGLYPRLNEALSLITLRDFANNQEKPWPELPGATKATFSAQGEWLHVILRDELEGQVSVMFKRKSWWGGLHENSDAMPLCIQLELGPTSLFESGRRPLWAAPFGVGQAAWFGETEFESVALSKDRDGALIVNYRVGSMFITTILIGSYGEWVGNVWWRYPPVESDR</sequence>
<accession>B4Y2Y2</accession>